<dbReference type="InterPro" id="IPR011990">
    <property type="entry name" value="TPR-like_helical_dom_sf"/>
</dbReference>
<evidence type="ECO:0000313" key="11">
    <source>
        <dbReference type="Proteomes" id="UP000619238"/>
    </source>
</evidence>
<dbReference type="InterPro" id="IPR019734">
    <property type="entry name" value="TPR_rpt"/>
</dbReference>
<keyword evidence="4" id="KW-0547">Nucleotide-binding</keyword>
<keyword evidence="6" id="KW-0067">ATP-binding</keyword>
<evidence type="ECO:0000256" key="8">
    <source>
        <dbReference type="SAM" id="Phobius"/>
    </source>
</evidence>
<name>A0ABR7Q9M5_9FLAO</name>
<evidence type="ECO:0000259" key="9">
    <source>
        <dbReference type="PROSITE" id="PS50109"/>
    </source>
</evidence>
<reference evidence="10 11" key="1">
    <citation type="submission" date="2020-07" db="EMBL/GenBank/DDBJ databases">
        <title>Description of Kordia aestuariivivens sp. nov., isolated from a tidal flat.</title>
        <authorList>
            <person name="Park S."/>
            <person name="Yoon J.-H."/>
        </authorList>
    </citation>
    <scope>NUCLEOTIDE SEQUENCE [LARGE SCALE GENOMIC DNA]</scope>
    <source>
        <strain evidence="10 11">YSTF-M3</strain>
    </source>
</reference>
<keyword evidence="3" id="KW-0808">Transferase</keyword>
<dbReference type="PROSITE" id="PS50109">
    <property type="entry name" value="HIS_KIN"/>
    <property type="match status" value="1"/>
</dbReference>
<keyword evidence="5" id="KW-0418">Kinase</keyword>
<dbReference type="SMART" id="SM00387">
    <property type="entry name" value="HATPase_c"/>
    <property type="match status" value="1"/>
</dbReference>
<dbReference type="EC" id="2.7.13.3" evidence="2"/>
<dbReference type="Gene3D" id="1.25.40.10">
    <property type="entry name" value="Tetratricopeptide repeat domain"/>
    <property type="match status" value="2"/>
</dbReference>
<dbReference type="Pfam" id="PF13424">
    <property type="entry name" value="TPR_12"/>
    <property type="match status" value="1"/>
</dbReference>
<accession>A0ABR7Q9M5</accession>
<dbReference type="InterPro" id="IPR005467">
    <property type="entry name" value="His_kinase_dom"/>
</dbReference>
<evidence type="ECO:0000256" key="1">
    <source>
        <dbReference type="ARBA" id="ARBA00000085"/>
    </source>
</evidence>
<comment type="catalytic activity">
    <reaction evidence="1">
        <text>ATP + protein L-histidine = ADP + protein N-phospho-L-histidine.</text>
        <dbReference type="EC" id="2.7.13.3"/>
    </reaction>
</comment>
<dbReference type="InterPro" id="IPR036890">
    <property type="entry name" value="HATPase_C_sf"/>
</dbReference>
<dbReference type="SUPFAM" id="SSF48452">
    <property type="entry name" value="TPR-like"/>
    <property type="match status" value="1"/>
</dbReference>
<keyword evidence="8" id="KW-1133">Transmembrane helix</keyword>
<keyword evidence="11" id="KW-1185">Reference proteome</keyword>
<dbReference type="Pfam" id="PF02518">
    <property type="entry name" value="HATPase_c"/>
    <property type="match status" value="1"/>
</dbReference>
<evidence type="ECO:0000256" key="5">
    <source>
        <dbReference type="ARBA" id="ARBA00022777"/>
    </source>
</evidence>
<dbReference type="PANTHER" id="PTHR42878:SF7">
    <property type="entry name" value="SENSOR HISTIDINE KINASE GLRK"/>
    <property type="match status" value="1"/>
</dbReference>
<feature type="transmembrane region" description="Helical" evidence="8">
    <location>
        <begin position="318"/>
        <end position="339"/>
    </location>
</feature>
<evidence type="ECO:0000256" key="3">
    <source>
        <dbReference type="ARBA" id="ARBA00022679"/>
    </source>
</evidence>
<dbReference type="InterPro" id="IPR050351">
    <property type="entry name" value="BphY/WalK/GraS-like"/>
</dbReference>
<dbReference type="SUPFAM" id="SSF55874">
    <property type="entry name" value="ATPase domain of HSP90 chaperone/DNA topoisomerase II/histidine kinase"/>
    <property type="match status" value="1"/>
</dbReference>
<sequence>MFLNSSKWIYVYCCCFLISITVVFAQKQEYSEEFKKEILETCPQCAQDTSVFQKARKDKFHQSHYLFSKNEIDSSYTILTELLSNTHNKEVRKLYILNTIRGRVLLRKKLFDEAKQSFETAIKIGKQYQSPSINNQYALLGQIYFEQLKFSKAAEVFETWKASYVKNEHNNRINLHNLGLCYLHLEQYDKAQENLLESYRLNQKYKDTLGLARSSLDIANLYYQQYKDELAIDYFEKGLGYAKKAHDLEILQNALLNLAVVEENRKDFSKALKYRKEYEKIKDSIWNKDQIWKFAQNDKETARQLNEEQLKAEKKEKIFFIVIALLALILLSFLSYFYLKIRKQHTIIRELNTTKNKLFSILTHDLKTPIHTLKAKLYTILHQPGKNKLHEKQRTSISESYDLAKNTSLLIDNTLHWTLQSQNKLLFHQQKLNLSSIVAQVEYDYIPIIEENKLALHTDIDATIFVFADGNSLKIALRNVLDNAIKFSFTEGIINIKATTENNSCTLKIIDEGVGFDTNNFSRQNFSSTPDTKGSTSTGLGIQLSHELIEKNGGSFEISSVPNKGTTVSITLQTNKT</sequence>
<evidence type="ECO:0000256" key="2">
    <source>
        <dbReference type="ARBA" id="ARBA00012438"/>
    </source>
</evidence>
<evidence type="ECO:0000256" key="6">
    <source>
        <dbReference type="ARBA" id="ARBA00022840"/>
    </source>
</evidence>
<dbReference type="EMBL" id="JACGWS010000006">
    <property type="protein sequence ID" value="MBC8755227.1"/>
    <property type="molecule type" value="Genomic_DNA"/>
</dbReference>
<keyword evidence="8" id="KW-0812">Transmembrane</keyword>
<dbReference type="RefSeq" id="WP_187562278.1">
    <property type="nucleotide sequence ID" value="NZ_JACGWS010000006.1"/>
</dbReference>
<dbReference type="InterPro" id="IPR003594">
    <property type="entry name" value="HATPase_dom"/>
</dbReference>
<comment type="caution">
    <text evidence="10">The sequence shown here is derived from an EMBL/GenBank/DDBJ whole genome shotgun (WGS) entry which is preliminary data.</text>
</comment>
<dbReference type="PRINTS" id="PR00344">
    <property type="entry name" value="BCTRLSENSOR"/>
</dbReference>
<dbReference type="Gene3D" id="3.30.565.10">
    <property type="entry name" value="Histidine kinase-like ATPase, C-terminal domain"/>
    <property type="match status" value="1"/>
</dbReference>
<evidence type="ECO:0000256" key="7">
    <source>
        <dbReference type="ARBA" id="ARBA00023012"/>
    </source>
</evidence>
<dbReference type="InterPro" id="IPR036097">
    <property type="entry name" value="HisK_dim/P_sf"/>
</dbReference>
<dbReference type="InterPro" id="IPR004358">
    <property type="entry name" value="Sig_transdc_His_kin-like_C"/>
</dbReference>
<dbReference type="PANTHER" id="PTHR42878">
    <property type="entry name" value="TWO-COMPONENT HISTIDINE KINASE"/>
    <property type="match status" value="1"/>
</dbReference>
<gene>
    <name evidence="10" type="ORF">H2O64_11120</name>
</gene>
<proteinExistence type="predicted"/>
<organism evidence="10 11">
    <name type="scientific">Kordia aestuariivivens</name>
    <dbReference type="NCBI Taxonomy" id="2759037"/>
    <lineage>
        <taxon>Bacteria</taxon>
        <taxon>Pseudomonadati</taxon>
        <taxon>Bacteroidota</taxon>
        <taxon>Flavobacteriia</taxon>
        <taxon>Flavobacteriales</taxon>
        <taxon>Flavobacteriaceae</taxon>
        <taxon>Kordia</taxon>
    </lineage>
</organism>
<dbReference type="SMART" id="SM00028">
    <property type="entry name" value="TPR"/>
    <property type="match status" value="3"/>
</dbReference>
<dbReference type="SUPFAM" id="SSF47384">
    <property type="entry name" value="Homodimeric domain of signal transducing histidine kinase"/>
    <property type="match status" value="1"/>
</dbReference>
<feature type="domain" description="Histidine kinase" evidence="9">
    <location>
        <begin position="361"/>
        <end position="576"/>
    </location>
</feature>
<keyword evidence="8" id="KW-0472">Membrane</keyword>
<protein>
    <recommendedName>
        <fullName evidence="2">histidine kinase</fullName>
        <ecNumber evidence="2">2.7.13.3</ecNumber>
    </recommendedName>
</protein>
<dbReference type="Gene3D" id="1.10.287.130">
    <property type="match status" value="1"/>
</dbReference>
<evidence type="ECO:0000313" key="10">
    <source>
        <dbReference type="EMBL" id="MBC8755227.1"/>
    </source>
</evidence>
<keyword evidence="7" id="KW-0902">Two-component regulatory system</keyword>
<evidence type="ECO:0000256" key="4">
    <source>
        <dbReference type="ARBA" id="ARBA00022741"/>
    </source>
</evidence>
<dbReference type="Proteomes" id="UP000619238">
    <property type="component" value="Unassembled WGS sequence"/>
</dbReference>